<dbReference type="InterPro" id="IPR001810">
    <property type="entry name" value="F-box_dom"/>
</dbReference>
<reference evidence="3" key="1">
    <citation type="submission" date="2021-06" db="EMBL/GenBank/DDBJ databases">
        <authorList>
            <person name="Kallberg Y."/>
            <person name="Tangrot J."/>
            <person name="Rosling A."/>
        </authorList>
    </citation>
    <scope>NUCLEOTIDE SEQUENCE</scope>
    <source>
        <strain evidence="3">87-6 pot B 2015</strain>
    </source>
</reference>
<keyword evidence="4" id="KW-1185">Reference proteome</keyword>
<dbReference type="AlphaFoldDB" id="A0A9N8WM16"/>
<gene>
    <name evidence="3" type="ORF">FMOSSE_LOCUS3330</name>
</gene>
<protein>
    <submittedName>
        <fullName evidence="3">8543_t:CDS:1</fullName>
    </submittedName>
</protein>
<dbReference type="InterPro" id="IPR036047">
    <property type="entry name" value="F-box-like_dom_sf"/>
</dbReference>
<feature type="region of interest" description="Disordered" evidence="1">
    <location>
        <begin position="291"/>
        <end position="310"/>
    </location>
</feature>
<name>A0A9N8WM16_FUNMO</name>
<feature type="compositionally biased region" description="Low complexity" evidence="1">
    <location>
        <begin position="160"/>
        <end position="182"/>
    </location>
</feature>
<evidence type="ECO:0000259" key="2">
    <source>
        <dbReference type="PROSITE" id="PS50181"/>
    </source>
</evidence>
<evidence type="ECO:0000313" key="4">
    <source>
        <dbReference type="Proteomes" id="UP000789375"/>
    </source>
</evidence>
<comment type="caution">
    <text evidence="3">The sequence shown here is derived from an EMBL/GenBank/DDBJ whole genome shotgun (WGS) entry which is preliminary data.</text>
</comment>
<dbReference type="PROSITE" id="PS50181">
    <property type="entry name" value="FBOX"/>
    <property type="match status" value="1"/>
</dbReference>
<dbReference type="EMBL" id="CAJVPP010000487">
    <property type="protein sequence ID" value="CAG8487122.1"/>
    <property type="molecule type" value="Genomic_DNA"/>
</dbReference>
<organism evidence="3 4">
    <name type="scientific">Funneliformis mosseae</name>
    <name type="common">Endomycorrhizal fungus</name>
    <name type="synonym">Glomus mosseae</name>
    <dbReference type="NCBI Taxonomy" id="27381"/>
    <lineage>
        <taxon>Eukaryota</taxon>
        <taxon>Fungi</taxon>
        <taxon>Fungi incertae sedis</taxon>
        <taxon>Mucoromycota</taxon>
        <taxon>Glomeromycotina</taxon>
        <taxon>Glomeromycetes</taxon>
        <taxon>Glomerales</taxon>
        <taxon>Glomeraceae</taxon>
        <taxon>Funneliformis</taxon>
    </lineage>
</organism>
<proteinExistence type="predicted"/>
<dbReference type="Proteomes" id="UP000789375">
    <property type="component" value="Unassembled WGS sequence"/>
</dbReference>
<sequence length="367" mass="42213">MVIKSKRSNITTSIPAIMLSKPLLSLKIFPTELLLITFQNLDIPTLLKICNVCKRFLQIGTMVLSKKFKDPSIRLMLTFEQEHRWRFNVPFEFSKFNEQNGNFIFKPIKSRQQQSTMRFIHSSVVRNPALCKVAINGINCSNKNEKFGSDNRVPFSSNVTNHNNHLTTLPQIPVSNPSLTSPSPLPPNKSQKLEENFLQKSLPLGIKSHKDDLKKTQHVYRMGHGTTHLRIPYTFTYSVSDRPPPSMQKTRGGERWLTPLSFECSPSFFYPHEPAAHKLIMTIIHLRKKNSHKKKSLSSSQNPTNNNYKQKQKVIGTEIEEGFISIDIDTGGHEILNPKAYKLLFEKQMNLQDKLKPSRRWVRGARH</sequence>
<accession>A0A9N8WM16</accession>
<evidence type="ECO:0000313" key="3">
    <source>
        <dbReference type="EMBL" id="CAG8487122.1"/>
    </source>
</evidence>
<evidence type="ECO:0000256" key="1">
    <source>
        <dbReference type="SAM" id="MobiDB-lite"/>
    </source>
</evidence>
<feature type="region of interest" description="Disordered" evidence="1">
    <location>
        <begin position="158"/>
        <end position="190"/>
    </location>
</feature>
<dbReference type="SUPFAM" id="SSF81383">
    <property type="entry name" value="F-box domain"/>
    <property type="match status" value="1"/>
</dbReference>
<feature type="domain" description="F-box" evidence="2">
    <location>
        <begin position="23"/>
        <end position="71"/>
    </location>
</feature>